<dbReference type="AlphaFoldDB" id="A0AA40G685"/>
<protein>
    <submittedName>
        <fullName evidence="1">Uncharacterized protein</fullName>
    </submittedName>
</protein>
<reference evidence="1" key="1">
    <citation type="submission" date="2021-10" db="EMBL/GenBank/DDBJ databases">
        <title>Melipona bicolor Genome sequencing and assembly.</title>
        <authorList>
            <person name="Araujo N.S."/>
            <person name="Arias M.C."/>
        </authorList>
    </citation>
    <scope>NUCLEOTIDE SEQUENCE</scope>
    <source>
        <strain evidence="1">USP_2M_L1-L4_2017</strain>
        <tissue evidence="1">Whole body</tissue>
    </source>
</reference>
<evidence type="ECO:0000313" key="2">
    <source>
        <dbReference type="Proteomes" id="UP001177670"/>
    </source>
</evidence>
<keyword evidence="2" id="KW-1185">Reference proteome</keyword>
<evidence type="ECO:0000313" key="1">
    <source>
        <dbReference type="EMBL" id="KAK1131634.1"/>
    </source>
</evidence>
<comment type="caution">
    <text evidence="1">The sequence shown here is derived from an EMBL/GenBank/DDBJ whole genome shotgun (WGS) entry which is preliminary data.</text>
</comment>
<organism evidence="1 2">
    <name type="scientific">Melipona bicolor</name>
    <dbReference type="NCBI Taxonomy" id="60889"/>
    <lineage>
        <taxon>Eukaryota</taxon>
        <taxon>Metazoa</taxon>
        <taxon>Ecdysozoa</taxon>
        <taxon>Arthropoda</taxon>
        <taxon>Hexapoda</taxon>
        <taxon>Insecta</taxon>
        <taxon>Pterygota</taxon>
        <taxon>Neoptera</taxon>
        <taxon>Endopterygota</taxon>
        <taxon>Hymenoptera</taxon>
        <taxon>Apocrita</taxon>
        <taxon>Aculeata</taxon>
        <taxon>Apoidea</taxon>
        <taxon>Anthophila</taxon>
        <taxon>Apidae</taxon>
        <taxon>Melipona</taxon>
    </lineage>
</organism>
<proteinExistence type="predicted"/>
<dbReference type="Proteomes" id="UP001177670">
    <property type="component" value="Unassembled WGS sequence"/>
</dbReference>
<accession>A0AA40G685</accession>
<name>A0AA40G685_9HYME</name>
<dbReference type="EMBL" id="JAHYIQ010000006">
    <property type="protein sequence ID" value="KAK1131634.1"/>
    <property type="molecule type" value="Genomic_DNA"/>
</dbReference>
<sequence length="155" mass="18294">MNWMSSEVRGAAELGDVFTFRGLKTALRNSFHLLIIVEWYAARRYHGTKPGRQTLTYHYIAVSWRIQARVIARHRSQDVHLQLRAEQNGSERRGKFTWRFVPPTCPTYSVYKPRHTYAEPKRYSSNGRDMTVVLKRSANSPTDEEYMDVSYYFHD</sequence>
<gene>
    <name evidence="1" type="ORF">K0M31_017924</name>
</gene>
<feature type="non-terminal residue" evidence="1">
    <location>
        <position position="1"/>
    </location>
</feature>